<keyword evidence="4" id="KW-1185">Reference proteome</keyword>
<evidence type="ECO:0000256" key="1">
    <source>
        <dbReference type="SAM" id="Coils"/>
    </source>
</evidence>
<keyword evidence="1" id="KW-0175">Coiled coil</keyword>
<reference evidence="3 4" key="1">
    <citation type="submission" date="2019-06" db="EMBL/GenBank/DDBJ databases">
        <authorList>
            <person name="Broberg M."/>
        </authorList>
    </citation>
    <scope>NUCLEOTIDE SEQUENCE [LARGE SCALE GENOMIC DNA]</scope>
</reference>
<feature type="compositionally biased region" description="Basic and acidic residues" evidence="2">
    <location>
        <begin position="20"/>
        <end position="57"/>
    </location>
</feature>
<dbReference type="Proteomes" id="UP000766486">
    <property type="component" value="Unassembled WGS sequence"/>
</dbReference>
<accession>A0ABY6UJS3</accession>
<dbReference type="EMBL" id="CABFNS010000833">
    <property type="protein sequence ID" value="VUC31501.1"/>
    <property type="molecule type" value="Genomic_DNA"/>
</dbReference>
<name>A0ABY6UJS3_BIOOC</name>
<sequence length="201" mass="23011">MKAIVGAHEGPSTKSNPEIQEAKETKQSPKGDEYQQKMTESTRDKSEKDEPKCEDAEKAPLVQELLDIAKKRVISKMVDARAAELCEAIEKSWEQEGGKYKEKLEWYEARTEECEDRINQINGGLAQLDCLIKEYEAKVEAYKLTKSFQVAFKKAAQVEKKRYEQKMEEIGDMIINRGLEVGDEIQEAYRLAKEEVEKSAI</sequence>
<gene>
    <name evidence="3" type="ORF">CLO192961_LOCUS305497</name>
</gene>
<organism evidence="3 4">
    <name type="scientific">Bionectria ochroleuca</name>
    <name type="common">Gliocladium roseum</name>
    <dbReference type="NCBI Taxonomy" id="29856"/>
    <lineage>
        <taxon>Eukaryota</taxon>
        <taxon>Fungi</taxon>
        <taxon>Dikarya</taxon>
        <taxon>Ascomycota</taxon>
        <taxon>Pezizomycotina</taxon>
        <taxon>Sordariomycetes</taxon>
        <taxon>Hypocreomycetidae</taxon>
        <taxon>Hypocreales</taxon>
        <taxon>Bionectriaceae</taxon>
        <taxon>Clonostachys</taxon>
    </lineage>
</organism>
<proteinExistence type="predicted"/>
<protein>
    <submittedName>
        <fullName evidence="3">Uncharacterized protein</fullName>
    </submittedName>
</protein>
<feature type="coiled-coil region" evidence="1">
    <location>
        <begin position="125"/>
        <end position="173"/>
    </location>
</feature>
<feature type="region of interest" description="Disordered" evidence="2">
    <location>
        <begin position="1"/>
        <end position="57"/>
    </location>
</feature>
<evidence type="ECO:0000313" key="3">
    <source>
        <dbReference type="EMBL" id="VUC31501.1"/>
    </source>
</evidence>
<evidence type="ECO:0000256" key="2">
    <source>
        <dbReference type="SAM" id="MobiDB-lite"/>
    </source>
</evidence>
<evidence type="ECO:0000313" key="4">
    <source>
        <dbReference type="Proteomes" id="UP000766486"/>
    </source>
</evidence>
<comment type="caution">
    <text evidence="3">The sequence shown here is derived from an EMBL/GenBank/DDBJ whole genome shotgun (WGS) entry which is preliminary data.</text>
</comment>